<evidence type="ECO:0000256" key="1">
    <source>
        <dbReference type="ARBA" id="ARBA00006056"/>
    </source>
</evidence>
<sequence length="331" mass="32548">MTTHTEVSGEELADAIGEVLAPGLAATTGGRPADVALAARWLVQAESLGLHGFGIDMLLRDLDRLPPRVSPPAQLSSPASAVDSIDATGIPGPLALALAVRRAGEAGAQHGVGIVGVRNVGALGVLGFGARHLAGAGYVALLAAQAPAMVAPWGGTAPAIGTNPLAIAAPRANAAPLVADFATAPLTLAELREYRSSGASLPDGVALDAAGVATTDAARVAALLPESLLGSLGGFLVELLAGVAVGGRTAVGEAAQGRGALVLALDPASAGGAETAVDTAQLAEDWRAAGGHVPQRFDHLPVDATATAALPRHVRVSAASYAALRAAGAQS</sequence>
<dbReference type="AlphaFoldDB" id="A0A4R6RTE3"/>
<comment type="similarity">
    <text evidence="1">Belongs to the LDH2/MDH2 oxidoreductase family.</text>
</comment>
<dbReference type="PANTHER" id="PTHR11091:SF0">
    <property type="entry name" value="MALATE DEHYDROGENASE"/>
    <property type="match status" value="1"/>
</dbReference>
<dbReference type="Pfam" id="PF02615">
    <property type="entry name" value="Ldh_2"/>
    <property type="match status" value="1"/>
</dbReference>
<gene>
    <name evidence="3" type="ORF">EDF62_2756</name>
</gene>
<evidence type="ECO:0000313" key="4">
    <source>
        <dbReference type="Proteomes" id="UP000295601"/>
    </source>
</evidence>
<keyword evidence="4" id="KW-1185">Reference proteome</keyword>
<dbReference type="EMBL" id="SNYA01000007">
    <property type="protein sequence ID" value="TDP90189.1"/>
    <property type="molecule type" value="Genomic_DNA"/>
</dbReference>
<dbReference type="PANTHER" id="PTHR11091">
    <property type="entry name" value="OXIDOREDUCTASE-RELATED"/>
    <property type="match status" value="1"/>
</dbReference>
<accession>A0A4R6RTE3</accession>
<comment type="caution">
    <text evidence="3">The sequence shown here is derived from an EMBL/GenBank/DDBJ whole genome shotgun (WGS) entry which is preliminary data.</text>
</comment>
<dbReference type="InterPro" id="IPR036111">
    <property type="entry name" value="Mal/L-sulfo/L-lacto_DH-like_sf"/>
</dbReference>
<dbReference type="RefSeq" id="WP_166644345.1">
    <property type="nucleotide sequence ID" value="NZ_SNYA01000007.1"/>
</dbReference>
<evidence type="ECO:0000256" key="2">
    <source>
        <dbReference type="ARBA" id="ARBA00023002"/>
    </source>
</evidence>
<keyword evidence="2" id="KW-0560">Oxidoreductase</keyword>
<dbReference type="InterPro" id="IPR003767">
    <property type="entry name" value="Malate/L-lactate_DH-like"/>
</dbReference>
<dbReference type="InterPro" id="IPR043144">
    <property type="entry name" value="Mal/L-sulf/L-lact_DH-like_ah"/>
</dbReference>
<protein>
    <submittedName>
        <fullName evidence="3">(2R)-3-sulfolactate dehydrogenase (NADP+)</fullName>
    </submittedName>
</protein>
<dbReference type="Gene3D" id="3.30.1370.60">
    <property type="entry name" value="Hypothetical oxidoreductase yiak, domain 2"/>
    <property type="match status" value="1"/>
</dbReference>
<evidence type="ECO:0000313" key="3">
    <source>
        <dbReference type="EMBL" id="TDP90189.1"/>
    </source>
</evidence>
<reference evidence="3 4" key="1">
    <citation type="submission" date="2019-03" db="EMBL/GenBank/DDBJ databases">
        <title>Genomic analyses of the natural microbiome of Caenorhabditis elegans.</title>
        <authorList>
            <person name="Samuel B."/>
        </authorList>
    </citation>
    <scope>NUCLEOTIDE SEQUENCE [LARGE SCALE GENOMIC DNA]</scope>
    <source>
        <strain evidence="3 4">JUb18</strain>
    </source>
</reference>
<dbReference type="GO" id="GO:0016491">
    <property type="term" value="F:oxidoreductase activity"/>
    <property type="evidence" value="ECO:0007669"/>
    <property type="project" value="UniProtKB-KW"/>
</dbReference>
<dbReference type="Gene3D" id="1.10.1530.10">
    <property type="match status" value="1"/>
</dbReference>
<dbReference type="SUPFAM" id="SSF89733">
    <property type="entry name" value="L-sulfolactate dehydrogenase-like"/>
    <property type="match status" value="1"/>
</dbReference>
<dbReference type="InterPro" id="IPR043143">
    <property type="entry name" value="Mal/L-sulf/L-lact_DH-like_NADP"/>
</dbReference>
<dbReference type="Proteomes" id="UP000295601">
    <property type="component" value="Unassembled WGS sequence"/>
</dbReference>
<proteinExistence type="inferred from homology"/>
<name>A0A4R6RTE3_9MICO</name>
<organism evidence="3 4">
    <name type="scientific">Leucobacter luti</name>
    <dbReference type="NCBI Taxonomy" id="340320"/>
    <lineage>
        <taxon>Bacteria</taxon>
        <taxon>Bacillati</taxon>
        <taxon>Actinomycetota</taxon>
        <taxon>Actinomycetes</taxon>
        <taxon>Micrococcales</taxon>
        <taxon>Microbacteriaceae</taxon>
        <taxon>Leucobacter</taxon>
    </lineage>
</organism>